<dbReference type="InterPro" id="IPR018060">
    <property type="entry name" value="HTH_AraC"/>
</dbReference>
<organism evidence="7 8">
    <name type="scientific">Pseudomonas eucalypticola</name>
    <dbReference type="NCBI Taxonomy" id="2599595"/>
    <lineage>
        <taxon>Bacteria</taxon>
        <taxon>Pseudomonadati</taxon>
        <taxon>Pseudomonadota</taxon>
        <taxon>Gammaproteobacteria</taxon>
        <taxon>Pseudomonadales</taxon>
        <taxon>Pseudomonadaceae</taxon>
        <taxon>Pseudomonas</taxon>
    </lineage>
</organism>
<feature type="domain" description="HTH araC/xylS-type" evidence="5">
    <location>
        <begin position="1"/>
        <end position="54"/>
    </location>
</feature>
<dbReference type="InterPro" id="IPR009057">
    <property type="entry name" value="Homeodomain-like_sf"/>
</dbReference>
<accession>A0A7D5H5X1</accession>
<dbReference type="GO" id="GO:0003700">
    <property type="term" value="F:DNA-binding transcription factor activity"/>
    <property type="evidence" value="ECO:0007669"/>
    <property type="project" value="InterPro"/>
</dbReference>
<keyword evidence="1" id="KW-0805">Transcription regulation</keyword>
<dbReference type="KEGG" id="pez:HWQ56_22540"/>
<gene>
    <name evidence="7" type="ORF">HWQ56_22540</name>
</gene>
<keyword evidence="2 4" id="KW-0238">DNA-binding</keyword>
<reference evidence="7 8" key="1">
    <citation type="submission" date="2020-06" db="EMBL/GenBank/DDBJ databases">
        <title>Pseudomonas eucalypticola sp. nov., an endophyte of Eucalyptus dunnii leaves with biocontrol ability of eucalyptus leaf blight.</title>
        <authorList>
            <person name="Liu Y."/>
            <person name="Song Z."/>
            <person name="Zeng H."/>
            <person name="Lu M."/>
            <person name="Wang X."/>
            <person name="Lian X."/>
            <person name="Zhang Q."/>
        </authorList>
    </citation>
    <scope>NUCLEOTIDE SEQUENCE [LARGE SCALE GENOMIC DNA]</scope>
    <source>
        <strain evidence="7 8">NP-1</strain>
    </source>
</reference>
<keyword evidence="8" id="KW-1185">Reference proteome</keyword>
<dbReference type="Pfam" id="PF17940">
    <property type="entry name" value="TetR_C_31"/>
    <property type="match status" value="1"/>
</dbReference>
<feature type="domain" description="HTH tetR-type" evidence="6">
    <location>
        <begin position="13"/>
        <end position="73"/>
    </location>
</feature>
<dbReference type="AlphaFoldDB" id="A0A7D5H5X1"/>
<name>A0A7D5H5X1_9PSED</name>
<evidence type="ECO:0000256" key="3">
    <source>
        <dbReference type="ARBA" id="ARBA00023163"/>
    </source>
</evidence>
<evidence type="ECO:0000256" key="2">
    <source>
        <dbReference type="ARBA" id="ARBA00023125"/>
    </source>
</evidence>
<keyword evidence="3" id="KW-0804">Transcription</keyword>
<dbReference type="InterPro" id="IPR041583">
    <property type="entry name" value="TetR_C_31"/>
</dbReference>
<sequence length="198" mass="21628">MIKTRMGREEKQQHTREKLFQAATDLMVSKGYHGASVSDIAEAAGFSKGAFFSNFASKAELLLALTQRFKGFEIERLSSVLNADASPAELSQGLVQYIDNLKHNKACVVLDVELQLMATRDPAFAPHYHALHQQNSEALGGLIEVIFTHRGKQAPMPRPALAMLFTALSEGLMLQGLPDPAQPVRQVLDAMIDSAAPL</sequence>
<dbReference type="PRINTS" id="PR00455">
    <property type="entry name" value="HTHTETR"/>
</dbReference>
<dbReference type="PROSITE" id="PS01124">
    <property type="entry name" value="HTH_ARAC_FAMILY_2"/>
    <property type="match status" value="1"/>
</dbReference>
<dbReference type="PANTHER" id="PTHR30055:SF241">
    <property type="entry name" value="TRANSCRIPTIONAL REGULATORY PROTEIN"/>
    <property type="match status" value="1"/>
</dbReference>
<dbReference type="GO" id="GO:0000976">
    <property type="term" value="F:transcription cis-regulatory region binding"/>
    <property type="evidence" value="ECO:0007669"/>
    <property type="project" value="TreeGrafter"/>
</dbReference>
<dbReference type="Pfam" id="PF00440">
    <property type="entry name" value="TetR_N"/>
    <property type="match status" value="1"/>
</dbReference>
<dbReference type="SUPFAM" id="SSF46689">
    <property type="entry name" value="Homeodomain-like"/>
    <property type="match status" value="1"/>
</dbReference>
<dbReference type="InterPro" id="IPR036271">
    <property type="entry name" value="Tet_transcr_reg_TetR-rel_C_sf"/>
</dbReference>
<proteinExistence type="predicted"/>
<feature type="DNA-binding region" description="H-T-H motif" evidence="4">
    <location>
        <begin position="36"/>
        <end position="55"/>
    </location>
</feature>
<dbReference type="SUPFAM" id="SSF48498">
    <property type="entry name" value="Tetracyclin repressor-like, C-terminal domain"/>
    <property type="match status" value="1"/>
</dbReference>
<protein>
    <submittedName>
        <fullName evidence="7">TetR/AcrR family transcriptional regulator</fullName>
    </submittedName>
</protein>
<evidence type="ECO:0000259" key="5">
    <source>
        <dbReference type="PROSITE" id="PS01124"/>
    </source>
</evidence>
<dbReference type="RefSeq" id="WP_176571814.1">
    <property type="nucleotide sequence ID" value="NZ_CP056030.1"/>
</dbReference>
<evidence type="ECO:0000256" key="1">
    <source>
        <dbReference type="ARBA" id="ARBA00023015"/>
    </source>
</evidence>
<evidence type="ECO:0000259" key="6">
    <source>
        <dbReference type="PROSITE" id="PS50977"/>
    </source>
</evidence>
<evidence type="ECO:0000313" key="8">
    <source>
        <dbReference type="Proteomes" id="UP000509568"/>
    </source>
</evidence>
<dbReference type="InterPro" id="IPR001647">
    <property type="entry name" value="HTH_TetR"/>
</dbReference>
<dbReference type="Gene3D" id="1.10.357.10">
    <property type="entry name" value="Tetracycline Repressor, domain 2"/>
    <property type="match status" value="1"/>
</dbReference>
<dbReference type="InterPro" id="IPR050109">
    <property type="entry name" value="HTH-type_TetR-like_transc_reg"/>
</dbReference>
<dbReference type="PANTHER" id="PTHR30055">
    <property type="entry name" value="HTH-TYPE TRANSCRIPTIONAL REGULATOR RUTR"/>
    <property type="match status" value="1"/>
</dbReference>
<dbReference type="EMBL" id="CP056030">
    <property type="protein sequence ID" value="QKZ06402.1"/>
    <property type="molecule type" value="Genomic_DNA"/>
</dbReference>
<dbReference type="PROSITE" id="PS50977">
    <property type="entry name" value="HTH_TETR_2"/>
    <property type="match status" value="1"/>
</dbReference>
<evidence type="ECO:0000313" key="7">
    <source>
        <dbReference type="EMBL" id="QKZ06402.1"/>
    </source>
</evidence>
<evidence type="ECO:0000256" key="4">
    <source>
        <dbReference type="PROSITE-ProRule" id="PRU00335"/>
    </source>
</evidence>
<dbReference type="Proteomes" id="UP000509568">
    <property type="component" value="Chromosome"/>
</dbReference>